<dbReference type="Pfam" id="PF00488">
    <property type="entry name" value="MutS_V"/>
    <property type="match status" value="1"/>
</dbReference>
<dbReference type="PANTHER" id="PTHR48466:SF2">
    <property type="entry name" value="OS10G0509000 PROTEIN"/>
    <property type="match status" value="1"/>
</dbReference>
<name>Q8H6W5_CICAR</name>
<evidence type="ECO:0000256" key="3">
    <source>
        <dbReference type="ARBA" id="ARBA00023125"/>
    </source>
</evidence>
<keyword evidence="2" id="KW-0067">ATP-binding</keyword>
<evidence type="ECO:0000313" key="5">
    <source>
        <dbReference type="EMBL" id="AAN06606.1"/>
    </source>
</evidence>
<dbReference type="GO" id="GO:0140664">
    <property type="term" value="F:ATP-dependent DNA damage sensor activity"/>
    <property type="evidence" value="ECO:0007669"/>
    <property type="project" value="InterPro"/>
</dbReference>
<dbReference type="PANTHER" id="PTHR48466">
    <property type="entry name" value="OS10G0509000 PROTEIN-RELATED"/>
    <property type="match status" value="1"/>
</dbReference>
<dbReference type="GO" id="GO:0030983">
    <property type="term" value="F:mismatched DNA binding"/>
    <property type="evidence" value="ECO:0007669"/>
    <property type="project" value="InterPro"/>
</dbReference>
<feature type="domain" description="DNA mismatch repair proteins mutS family" evidence="4">
    <location>
        <begin position="128"/>
        <end position="144"/>
    </location>
</feature>
<evidence type="ECO:0000256" key="2">
    <source>
        <dbReference type="ARBA" id="ARBA00022840"/>
    </source>
</evidence>
<protein>
    <submittedName>
        <fullName evidence="5">MutS2-like DNA-mismatch repair protein-like protein</fullName>
    </submittedName>
</protein>
<keyword evidence="1" id="KW-0547">Nucleotide-binding</keyword>
<dbReference type="InterPro" id="IPR027417">
    <property type="entry name" value="P-loop_NTPase"/>
</dbReference>
<proteinExistence type="predicted"/>
<dbReference type="SUPFAM" id="SSF52540">
    <property type="entry name" value="P-loop containing nucleoside triphosphate hydrolases"/>
    <property type="match status" value="1"/>
</dbReference>
<dbReference type="InterPro" id="IPR000432">
    <property type="entry name" value="DNA_mismatch_repair_MutS_C"/>
</dbReference>
<keyword evidence="3" id="KW-0238">DNA-binding</keyword>
<dbReference type="GO" id="GO:0006298">
    <property type="term" value="P:mismatch repair"/>
    <property type="evidence" value="ECO:0007669"/>
    <property type="project" value="InterPro"/>
</dbReference>
<dbReference type="Gene3D" id="3.40.50.300">
    <property type="entry name" value="P-loop containing nucleotide triphosphate hydrolases"/>
    <property type="match status" value="1"/>
</dbReference>
<dbReference type="AlphaFoldDB" id="Q8H6W5"/>
<evidence type="ECO:0000259" key="4">
    <source>
        <dbReference type="PROSITE" id="PS00486"/>
    </source>
</evidence>
<dbReference type="GO" id="GO:0005524">
    <property type="term" value="F:ATP binding"/>
    <property type="evidence" value="ECO:0007669"/>
    <property type="project" value="UniProtKB-KW"/>
</dbReference>
<dbReference type="InterPro" id="IPR045076">
    <property type="entry name" value="MutS"/>
</dbReference>
<feature type="non-terminal residue" evidence="5">
    <location>
        <position position="158"/>
    </location>
</feature>
<dbReference type="PROSITE" id="PS00486">
    <property type="entry name" value="DNA_MISMATCH_REPAIR_2"/>
    <property type="match status" value="1"/>
</dbReference>
<sequence>VLGLRGCWNHLLSSLQPLRLSWVFSDPTMKPNMCCIYFVSAYSCLNTHRVFMLFTCHDAGLYVLAADSVQIPWFDSVFADIGDEQSLSQSLSTFSGHLKQISVRKICCLCVQKNLVLNNIKLQSTRQSLVLLDEVGAGTNPLEGAALGMSLLESFAQD</sequence>
<reference evidence="5" key="1">
    <citation type="journal article" date="2003" name="Theor. Appl. Genet.">
        <title>Molecular markers closely linked to fusarium resistance genes in chickpea show significant alignments to pathogenesis-related genes located on Arabidopsis chromosomes 1 and 5.</title>
        <authorList>
            <person name="Benko-Iseppon A.M."/>
            <person name="Winter P."/>
            <person name="Huettel B."/>
            <person name="Staginnus C."/>
            <person name="Muehlbauer F.J."/>
            <person name="Kahl G."/>
        </authorList>
    </citation>
    <scope>NUCLEOTIDE SEQUENCE</scope>
</reference>
<organism evidence="5">
    <name type="scientific">Cicer arietinum</name>
    <name type="common">Chickpea</name>
    <name type="synonym">Garbanzo</name>
    <dbReference type="NCBI Taxonomy" id="3827"/>
    <lineage>
        <taxon>Eukaryota</taxon>
        <taxon>Viridiplantae</taxon>
        <taxon>Streptophyta</taxon>
        <taxon>Embryophyta</taxon>
        <taxon>Tracheophyta</taxon>
        <taxon>Spermatophyta</taxon>
        <taxon>Magnoliopsida</taxon>
        <taxon>eudicotyledons</taxon>
        <taxon>Gunneridae</taxon>
        <taxon>Pentapetalae</taxon>
        <taxon>rosids</taxon>
        <taxon>fabids</taxon>
        <taxon>Fabales</taxon>
        <taxon>Fabaceae</taxon>
        <taxon>Papilionoideae</taxon>
        <taxon>50 kb inversion clade</taxon>
        <taxon>NPAAA clade</taxon>
        <taxon>Hologalegina</taxon>
        <taxon>IRL clade</taxon>
        <taxon>Cicereae</taxon>
        <taxon>Cicer</taxon>
    </lineage>
</organism>
<evidence type="ECO:0000256" key="1">
    <source>
        <dbReference type="ARBA" id="ARBA00022741"/>
    </source>
</evidence>
<accession>Q8H6W5</accession>
<feature type="non-terminal residue" evidence="5">
    <location>
        <position position="1"/>
    </location>
</feature>
<reference evidence="5" key="2">
    <citation type="journal article" date="2003" name="Theor. Appl. Genet.">
        <title>Fine Mapping of Fusarium Resistance in Chickpea (Cicer arietinum L.) using DAF (DNA Amplification Fingerprinting).</title>
        <authorList>
            <person name="Benko-Iseppon A.M."/>
            <person name="Winter P."/>
            <person name="Huettel B."/>
            <person name="Kahl G."/>
            <person name="Stagginus C."/>
            <person name="Muehlbauer F."/>
        </authorList>
    </citation>
    <scope>NUCLEOTIDE SEQUENCE</scope>
</reference>
<dbReference type="EMBL" id="AF457587">
    <property type="protein sequence ID" value="AAN06606.1"/>
    <property type="molecule type" value="Genomic_DNA"/>
</dbReference>